<evidence type="ECO:0000313" key="2">
    <source>
        <dbReference type="Proteomes" id="UP000178129"/>
    </source>
</evidence>
<gene>
    <name evidence="1" type="ORF">RCO7_10860</name>
</gene>
<proteinExistence type="predicted"/>
<dbReference type="InParanoid" id="A0A1E1LBH4"/>
<sequence>MYPIGFPVSIFSSGKGHLVQDATYRLPTASIGVIISEGIITDGPSSATDVDASMIDEMAVGSRREDTAQASTIEDTILVDIETSIRDEASTQVNILDHESDKATVHEDSAIVAMDDGVLIPVEKTGDEELSVVTVFTGNVDHDTIIVEEEDARFEIAEERPRVEMIESRAAGGSIQPIMIEDDDEQIDEAPAQIHDLVRRDVRDEDMESEYLGDNSVSRSPRKFYYRSSRLQGRLNQLQANHVGYRIKVLERLIEQIESEAWKQ</sequence>
<keyword evidence="2" id="KW-1185">Reference proteome</keyword>
<reference evidence="2" key="1">
    <citation type="submission" date="2016-03" db="EMBL/GenBank/DDBJ databases">
        <authorList>
            <person name="Ploux O."/>
        </authorList>
    </citation>
    <scope>NUCLEOTIDE SEQUENCE [LARGE SCALE GENOMIC DNA]</scope>
    <source>
        <strain evidence="2">UK7</strain>
    </source>
</reference>
<comment type="caution">
    <text evidence="1">The sequence shown here is derived from an EMBL/GenBank/DDBJ whole genome shotgun (WGS) entry which is preliminary data.</text>
</comment>
<accession>A0A1E1LBH4</accession>
<dbReference type="AlphaFoldDB" id="A0A1E1LBH4"/>
<dbReference type="Proteomes" id="UP000178129">
    <property type="component" value="Unassembled WGS sequence"/>
</dbReference>
<dbReference type="EMBL" id="FJUW01000044">
    <property type="protein sequence ID" value="CZT07875.1"/>
    <property type="molecule type" value="Genomic_DNA"/>
</dbReference>
<organism evidence="1 2">
    <name type="scientific">Rhynchosporium graminicola</name>
    <dbReference type="NCBI Taxonomy" id="2792576"/>
    <lineage>
        <taxon>Eukaryota</taxon>
        <taxon>Fungi</taxon>
        <taxon>Dikarya</taxon>
        <taxon>Ascomycota</taxon>
        <taxon>Pezizomycotina</taxon>
        <taxon>Leotiomycetes</taxon>
        <taxon>Helotiales</taxon>
        <taxon>Ploettnerulaceae</taxon>
        <taxon>Rhynchosporium</taxon>
    </lineage>
</organism>
<evidence type="ECO:0000313" key="1">
    <source>
        <dbReference type="EMBL" id="CZT07875.1"/>
    </source>
</evidence>
<protein>
    <submittedName>
        <fullName evidence="1">Uncharacterized protein</fullName>
    </submittedName>
</protein>
<name>A0A1E1LBH4_9HELO</name>